<reference evidence="3" key="1">
    <citation type="submission" date="2022-06" db="EMBL/GenBank/DDBJ databases">
        <title>Uncovering the hologenomic basis of an extraordinary plant invasion.</title>
        <authorList>
            <person name="Bieker V.C."/>
            <person name="Martin M.D."/>
            <person name="Gilbert T."/>
            <person name="Hodgins K."/>
            <person name="Battlay P."/>
            <person name="Petersen B."/>
            <person name="Wilson J."/>
        </authorList>
    </citation>
    <scope>NUCLEOTIDE SEQUENCE</scope>
    <source>
        <strain evidence="3">AA19_3_7</strain>
        <tissue evidence="3">Leaf</tissue>
    </source>
</reference>
<feature type="non-terminal residue" evidence="3">
    <location>
        <position position="1"/>
    </location>
</feature>
<organism evidence="3 4">
    <name type="scientific">Ambrosia artemisiifolia</name>
    <name type="common">Common ragweed</name>
    <dbReference type="NCBI Taxonomy" id="4212"/>
    <lineage>
        <taxon>Eukaryota</taxon>
        <taxon>Viridiplantae</taxon>
        <taxon>Streptophyta</taxon>
        <taxon>Embryophyta</taxon>
        <taxon>Tracheophyta</taxon>
        <taxon>Spermatophyta</taxon>
        <taxon>Magnoliopsida</taxon>
        <taxon>eudicotyledons</taxon>
        <taxon>Gunneridae</taxon>
        <taxon>Pentapetalae</taxon>
        <taxon>asterids</taxon>
        <taxon>campanulids</taxon>
        <taxon>Asterales</taxon>
        <taxon>Asteraceae</taxon>
        <taxon>Asteroideae</taxon>
        <taxon>Heliantheae alliance</taxon>
        <taxon>Heliantheae</taxon>
        <taxon>Ambrosia</taxon>
    </lineage>
</organism>
<dbReference type="Proteomes" id="UP001206925">
    <property type="component" value="Unassembled WGS sequence"/>
</dbReference>
<keyword evidence="1" id="KW-1133">Transmembrane helix</keyword>
<dbReference type="SMART" id="SM01132">
    <property type="entry name" value="DIL"/>
    <property type="match status" value="1"/>
</dbReference>
<keyword evidence="1" id="KW-0812">Transmembrane</keyword>
<dbReference type="Pfam" id="PF01843">
    <property type="entry name" value="DIL"/>
    <property type="match status" value="1"/>
</dbReference>
<evidence type="ECO:0000313" key="3">
    <source>
        <dbReference type="EMBL" id="KAI7755990.1"/>
    </source>
</evidence>
<evidence type="ECO:0000313" key="4">
    <source>
        <dbReference type="Proteomes" id="UP001206925"/>
    </source>
</evidence>
<dbReference type="PANTHER" id="PTHR16027">
    <property type="entry name" value="DILUTE DOMAIN-CONTAINING PROTEIN YPR089W"/>
    <property type="match status" value="1"/>
</dbReference>
<dbReference type="AlphaFoldDB" id="A0AAD5DDV2"/>
<gene>
    <name evidence="3" type="ORF">M8C21_024480</name>
</gene>
<dbReference type="EMBL" id="JAMZMK010000654">
    <property type="protein sequence ID" value="KAI7755990.1"/>
    <property type="molecule type" value="Genomic_DNA"/>
</dbReference>
<dbReference type="PROSITE" id="PS51126">
    <property type="entry name" value="DILUTE"/>
    <property type="match status" value="1"/>
</dbReference>
<dbReference type="PANTHER" id="PTHR16027:SF6">
    <property type="entry name" value="DILUTE DOMAIN-CONTAINING PROTEIN"/>
    <property type="match status" value="1"/>
</dbReference>
<proteinExistence type="predicted"/>
<evidence type="ECO:0000256" key="1">
    <source>
        <dbReference type="SAM" id="Phobius"/>
    </source>
</evidence>
<feature type="domain" description="Dilute" evidence="2">
    <location>
        <begin position="16"/>
        <end position="267"/>
    </location>
</feature>
<protein>
    <recommendedName>
        <fullName evidence="2">Dilute domain-containing protein</fullName>
    </recommendedName>
</protein>
<keyword evidence="1" id="KW-0472">Membrane</keyword>
<dbReference type="InterPro" id="IPR052072">
    <property type="entry name" value="Vascular_dev_regulator"/>
</dbReference>
<accession>A0AAD5DDV2</accession>
<keyword evidence="4" id="KW-1185">Reference proteome</keyword>
<evidence type="ECO:0000259" key="2">
    <source>
        <dbReference type="PROSITE" id="PS51126"/>
    </source>
</evidence>
<dbReference type="InterPro" id="IPR002710">
    <property type="entry name" value="Dilute_dom"/>
</dbReference>
<sequence length="323" mass="36830">MKGFRQSLSATVNLAAAITSLEVLPQVVAKYPALRFKQQLTAFSEKIYGIIRDNLIKELRSFLTLCIQIPQASKLEPRSFGKDSQPNNWQGILDCLNTHLSTLKENFVPLIVVQKVLTQIFSFINVQLFNRQVLLLYHGSCSFSNGEYIKAGLAELEQWCCLAKEEYVGSAWDELKHARQVVGLLVCTISPTCLCLIFLLHIVLLVLFPQVIHQKYRISFDEIVYHLCPILSIQQLYRICTVYVDDEYTNRSFSPDVIASIKTMLTTEDSNNATHNIFLLEDNSSIPFSDYDLSTSLQVKEFKDVKPAVELAENPDFQFLFEQ</sequence>
<comment type="caution">
    <text evidence="3">The sequence shown here is derived from an EMBL/GenBank/DDBJ whole genome shotgun (WGS) entry which is preliminary data.</text>
</comment>
<feature type="transmembrane region" description="Helical" evidence="1">
    <location>
        <begin position="181"/>
        <end position="208"/>
    </location>
</feature>
<name>A0AAD5DDV2_AMBAR</name>